<accession>A1SAY6</accession>
<keyword evidence="2" id="KW-1185">Reference proteome</keyword>
<dbReference type="Proteomes" id="UP000009175">
    <property type="component" value="Chromosome"/>
</dbReference>
<dbReference type="RefSeq" id="WP_011761447.1">
    <property type="nucleotide sequence ID" value="NC_008700.1"/>
</dbReference>
<organism evidence="1 2">
    <name type="scientific">Shewanella amazonensis (strain ATCC BAA-1098 / SB2B)</name>
    <dbReference type="NCBI Taxonomy" id="326297"/>
    <lineage>
        <taxon>Bacteria</taxon>
        <taxon>Pseudomonadati</taxon>
        <taxon>Pseudomonadota</taxon>
        <taxon>Gammaproteobacteria</taxon>
        <taxon>Alteromonadales</taxon>
        <taxon>Shewanellaceae</taxon>
        <taxon>Shewanella</taxon>
    </lineage>
</organism>
<dbReference type="AlphaFoldDB" id="A1SAY6"/>
<dbReference type="OrthoDB" id="7171245at2"/>
<gene>
    <name evidence="1" type="ordered locus">Sama_3340</name>
</gene>
<evidence type="ECO:0000313" key="2">
    <source>
        <dbReference type="Proteomes" id="UP000009175"/>
    </source>
</evidence>
<evidence type="ECO:0000313" key="1">
    <source>
        <dbReference type="EMBL" id="ABM01543.1"/>
    </source>
</evidence>
<dbReference type="KEGG" id="saz:Sama_3340"/>
<evidence type="ECO:0008006" key="3">
    <source>
        <dbReference type="Google" id="ProtNLM"/>
    </source>
</evidence>
<name>A1SAY6_SHEAM</name>
<dbReference type="EMBL" id="CP000507">
    <property type="protein sequence ID" value="ABM01543.1"/>
    <property type="molecule type" value="Genomic_DNA"/>
</dbReference>
<proteinExistence type="predicted"/>
<protein>
    <recommendedName>
        <fullName evidence="3">DUF4034 domain-containing protein</fullName>
    </recommendedName>
</protein>
<reference evidence="1 2" key="1">
    <citation type="submission" date="2006-12" db="EMBL/GenBank/DDBJ databases">
        <title>Complete sequence of Shewanella amazonensis SB2B.</title>
        <authorList>
            <consortium name="US DOE Joint Genome Institute"/>
            <person name="Copeland A."/>
            <person name="Lucas S."/>
            <person name="Lapidus A."/>
            <person name="Barry K."/>
            <person name="Detter J.C."/>
            <person name="Glavina del Rio T."/>
            <person name="Hammon N."/>
            <person name="Israni S."/>
            <person name="Dalin E."/>
            <person name="Tice H."/>
            <person name="Pitluck S."/>
            <person name="Munk A.C."/>
            <person name="Brettin T."/>
            <person name="Bruce D."/>
            <person name="Han C."/>
            <person name="Tapia R."/>
            <person name="Gilna P."/>
            <person name="Schmutz J."/>
            <person name="Larimer F."/>
            <person name="Land M."/>
            <person name="Hauser L."/>
            <person name="Kyrpides N."/>
            <person name="Mikhailova N."/>
            <person name="Fredrickson J."/>
            <person name="Richardson P."/>
        </authorList>
    </citation>
    <scope>NUCLEOTIDE SEQUENCE [LARGE SCALE GENOMIC DNA]</scope>
    <source>
        <strain evidence="2">ATCC BAA-1098 / SB2B</strain>
    </source>
</reference>
<sequence length="322" mass="37357">MLKPLMYWYVRIFGRKTDHDPALGYGRIAEFEGWLRNRDWPQFETTFDAVSRGEQEVLIGYFAVQSDAERWFGPWLRASSSPIPALFEGRRLLIRAWKERSGLTIDYLPQSAVRKWQRWGNQAVNVLQHARDISPRDMRVRQELLWAQAATGDAWVLAQETLAMLFESETADLPLGMTLMQILNEKWFGEDELDEQVARALAARNPAYNSLLVSVWVERWLSAMQEEVPFADHYFMQEHILDELRALAITDTCLSGADKYLANIAVNFYAFAFFKGREKMLASKYLLQVRDKYLPEPWQYESSPRTAINSARRFAKLGNLTG</sequence>
<dbReference type="STRING" id="326297.Sama_3340"/>
<dbReference type="HOGENOM" id="CLU_863033_0_0_6"/>